<sequence length="289" mass="33173">MLKVLTSHSTSRIYRNIRLLSSMSNVKISEQKVKVGNYQINYVVSKCEGEKTDKTLIMLPGALGSCFTDFKPQIENLPKLLPNYQIIAWDPPGYGKSIPPKKEFTKDFLEKDADLVKDLLCDALKVDKFDVLGWSDGGIISLILAGKHPQNVQKLIIFGSNAFIIKDELKIYDSIRDVSKWSAKMREPLEKLYGAEYFKTTWESWVDTFKRIYHENEGDLCTKFLKDIKAETLILHGEKDPMLASVHVPYLMENIKGAKLITWPNGKHNIHLRYAEEFNKKVAEFLRVN</sequence>
<dbReference type="Proteomes" id="UP001153620">
    <property type="component" value="Chromosome 4"/>
</dbReference>
<proteinExistence type="predicted"/>
<dbReference type="GO" id="GO:0017171">
    <property type="term" value="F:serine hydrolase activity"/>
    <property type="evidence" value="ECO:0007669"/>
    <property type="project" value="TreeGrafter"/>
</dbReference>
<dbReference type="PRINTS" id="PR00111">
    <property type="entry name" value="ABHYDROLASE"/>
</dbReference>
<dbReference type="Pfam" id="PF00561">
    <property type="entry name" value="Abhydrolase_1"/>
    <property type="match status" value="1"/>
</dbReference>
<keyword evidence="3" id="KW-1185">Reference proteome</keyword>
<protein>
    <recommendedName>
        <fullName evidence="1">AB hydrolase-1 domain-containing protein</fullName>
    </recommendedName>
</protein>
<gene>
    <name evidence="2" type="ORF">CHIRRI_LOCUS13583</name>
</gene>
<dbReference type="SUPFAM" id="SSF53474">
    <property type="entry name" value="alpha/beta-Hydrolases"/>
    <property type="match status" value="1"/>
</dbReference>
<feature type="domain" description="AB hydrolase-1" evidence="1">
    <location>
        <begin position="55"/>
        <end position="168"/>
    </location>
</feature>
<dbReference type="InterPro" id="IPR029058">
    <property type="entry name" value="AB_hydrolase_fold"/>
</dbReference>
<name>A0A9N9S723_9DIPT</name>
<dbReference type="InterPro" id="IPR000073">
    <property type="entry name" value="AB_hydrolase_1"/>
</dbReference>
<organism evidence="2 3">
    <name type="scientific">Chironomus riparius</name>
    <dbReference type="NCBI Taxonomy" id="315576"/>
    <lineage>
        <taxon>Eukaryota</taxon>
        <taxon>Metazoa</taxon>
        <taxon>Ecdysozoa</taxon>
        <taxon>Arthropoda</taxon>
        <taxon>Hexapoda</taxon>
        <taxon>Insecta</taxon>
        <taxon>Pterygota</taxon>
        <taxon>Neoptera</taxon>
        <taxon>Endopterygota</taxon>
        <taxon>Diptera</taxon>
        <taxon>Nematocera</taxon>
        <taxon>Chironomoidea</taxon>
        <taxon>Chironomidae</taxon>
        <taxon>Chironominae</taxon>
        <taxon>Chironomus</taxon>
    </lineage>
</organism>
<dbReference type="Gene3D" id="3.40.50.1820">
    <property type="entry name" value="alpha/beta hydrolase"/>
    <property type="match status" value="1"/>
</dbReference>
<dbReference type="PANTHER" id="PTHR46331">
    <property type="entry name" value="VALACYCLOVIR HYDROLASE"/>
    <property type="match status" value="1"/>
</dbReference>
<accession>A0A9N9S723</accession>
<dbReference type="OrthoDB" id="19657at2759"/>
<evidence type="ECO:0000259" key="1">
    <source>
        <dbReference type="Pfam" id="PF00561"/>
    </source>
</evidence>
<reference evidence="2" key="2">
    <citation type="submission" date="2022-10" db="EMBL/GenBank/DDBJ databases">
        <authorList>
            <consortium name="ENA_rothamsted_submissions"/>
            <consortium name="culmorum"/>
            <person name="King R."/>
        </authorList>
    </citation>
    <scope>NUCLEOTIDE SEQUENCE</scope>
</reference>
<evidence type="ECO:0000313" key="3">
    <source>
        <dbReference type="Proteomes" id="UP001153620"/>
    </source>
</evidence>
<evidence type="ECO:0000313" key="2">
    <source>
        <dbReference type="EMBL" id="CAG9810770.1"/>
    </source>
</evidence>
<dbReference type="AlphaFoldDB" id="A0A9N9S723"/>
<dbReference type="PANTHER" id="PTHR46331:SF2">
    <property type="entry name" value="VALACYCLOVIR HYDROLASE"/>
    <property type="match status" value="1"/>
</dbReference>
<dbReference type="EMBL" id="OU895880">
    <property type="protein sequence ID" value="CAG9810770.1"/>
    <property type="molecule type" value="Genomic_DNA"/>
</dbReference>
<reference evidence="2" key="1">
    <citation type="submission" date="2022-01" db="EMBL/GenBank/DDBJ databases">
        <authorList>
            <person name="King R."/>
        </authorList>
    </citation>
    <scope>NUCLEOTIDE SEQUENCE</scope>
</reference>